<feature type="transmembrane region" description="Helical" evidence="7">
    <location>
        <begin position="461"/>
        <end position="480"/>
    </location>
</feature>
<dbReference type="InterPro" id="IPR036259">
    <property type="entry name" value="MFS_trans_sf"/>
</dbReference>
<dbReference type="InterPro" id="IPR020846">
    <property type="entry name" value="MFS_dom"/>
</dbReference>
<feature type="transmembrane region" description="Helical" evidence="7">
    <location>
        <begin position="95"/>
        <end position="120"/>
    </location>
</feature>
<gene>
    <name evidence="9" type="ORF">CTheo_359</name>
</gene>
<evidence type="ECO:0000256" key="6">
    <source>
        <dbReference type="ARBA" id="ARBA00023136"/>
    </source>
</evidence>
<dbReference type="InterPro" id="IPR051788">
    <property type="entry name" value="MFS_Transporter"/>
</dbReference>
<feature type="transmembrane region" description="Helical" evidence="7">
    <location>
        <begin position="273"/>
        <end position="299"/>
    </location>
</feature>
<dbReference type="GO" id="GO:0012505">
    <property type="term" value="C:endomembrane system"/>
    <property type="evidence" value="ECO:0007669"/>
    <property type="project" value="UniProtKB-SubCell"/>
</dbReference>
<dbReference type="Pfam" id="PF07690">
    <property type="entry name" value="MFS_1"/>
    <property type="match status" value="1"/>
</dbReference>
<evidence type="ECO:0000256" key="3">
    <source>
        <dbReference type="ARBA" id="ARBA00022448"/>
    </source>
</evidence>
<comment type="caution">
    <text evidence="9">The sequence shown here is derived from an EMBL/GenBank/DDBJ whole genome shotgun (WGS) entry which is preliminary data.</text>
</comment>
<keyword evidence="4 7" id="KW-0812">Transmembrane</keyword>
<dbReference type="Proteomes" id="UP000383932">
    <property type="component" value="Unassembled WGS sequence"/>
</dbReference>
<dbReference type="PROSITE" id="PS50850">
    <property type="entry name" value="MFS"/>
    <property type="match status" value="1"/>
</dbReference>
<feature type="transmembrane region" description="Helical" evidence="7">
    <location>
        <begin position="311"/>
        <end position="329"/>
    </location>
</feature>
<comment type="similarity">
    <text evidence="2">Belongs to the major facilitator superfamily.</text>
</comment>
<feature type="domain" description="Major facilitator superfamily (MFS) profile" evidence="8">
    <location>
        <begin position="64"/>
        <end position="488"/>
    </location>
</feature>
<protein>
    <submittedName>
        <fullName evidence="9">MFS general substrate transporter</fullName>
    </submittedName>
</protein>
<dbReference type="GO" id="GO:0016020">
    <property type="term" value="C:membrane"/>
    <property type="evidence" value="ECO:0007669"/>
    <property type="project" value="TreeGrafter"/>
</dbReference>
<organism evidence="9 10">
    <name type="scientific">Ceratobasidium theobromae</name>
    <dbReference type="NCBI Taxonomy" id="1582974"/>
    <lineage>
        <taxon>Eukaryota</taxon>
        <taxon>Fungi</taxon>
        <taxon>Dikarya</taxon>
        <taxon>Basidiomycota</taxon>
        <taxon>Agaricomycotina</taxon>
        <taxon>Agaricomycetes</taxon>
        <taxon>Cantharellales</taxon>
        <taxon>Ceratobasidiaceae</taxon>
        <taxon>Ceratobasidium</taxon>
    </lineage>
</organism>
<dbReference type="OrthoDB" id="413079at2759"/>
<keyword evidence="5 7" id="KW-1133">Transmembrane helix</keyword>
<proteinExistence type="inferred from homology"/>
<evidence type="ECO:0000256" key="4">
    <source>
        <dbReference type="ARBA" id="ARBA00022692"/>
    </source>
</evidence>
<keyword evidence="6 7" id="KW-0472">Membrane</keyword>
<feature type="transmembrane region" description="Helical" evidence="7">
    <location>
        <begin position="188"/>
        <end position="208"/>
    </location>
</feature>
<name>A0A5N5QYE6_9AGAM</name>
<dbReference type="PANTHER" id="PTHR23514">
    <property type="entry name" value="BYPASS OF STOP CODON PROTEIN 6"/>
    <property type="match status" value="1"/>
</dbReference>
<dbReference type="EMBL" id="SSOP01000003">
    <property type="protein sequence ID" value="KAB5596087.1"/>
    <property type="molecule type" value="Genomic_DNA"/>
</dbReference>
<evidence type="ECO:0000313" key="10">
    <source>
        <dbReference type="Proteomes" id="UP000383932"/>
    </source>
</evidence>
<reference evidence="9 10" key="1">
    <citation type="journal article" date="2019" name="Fungal Biol. Biotechnol.">
        <title>Draft genome sequence of fastidious pathogen Ceratobasidium theobromae, which causes vascular-streak dieback in Theobroma cacao.</title>
        <authorList>
            <person name="Ali S.S."/>
            <person name="Asman A."/>
            <person name="Shao J."/>
            <person name="Firmansyah A.P."/>
            <person name="Susilo A.W."/>
            <person name="Rosmana A."/>
            <person name="McMahon P."/>
            <person name="Junaid M."/>
            <person name="Guest D."/>
            <person name="Kheng T.Y."/>
            <person name="Meinhardt L.W."/>
            <person name="Bailey B.A."/>
        </authorList>
    </citation>
    <scope>NUCLEOTIDE SEQUENCE [LARGE SCALE GENOMIC DNA]</scope>
    <source>
        <strain evidence="9 10">CT2</strain>
    </source>
</reference>
<evidence type="ECO:0000256" key="5">
    <source>
        <dbReference type="ARBA" id="ARBA00022989"/>
    </source>
</evidence>
<dbReference type="GO" id="GO:0022857">
    <property type="term" value="F:transmembrane transporter activity"/>
    <property type="evidence" value="ECO:0007669"/>
    <property type="project" value="InterPro"/>
</dbReference>
<feature type="transmembrane region" description="Helical" evidence="7">
    <location>
        <begin position="214"/>
        <end position="238"/>
    </location>
</feature>
<feature type="transmembrane region" description="Helical" evidence="7">
    <location>
        <begin position="341"/>
        <end position="374"/>
    </location>
</feature>
<evidence type="ECO:0000259" key="8">
    <source>
        <dbReference type="PROSITE" id="PS50850"/>
    </source>
</evidence>
<dbReference type="PANTHER" id="PTHR23514:SF3">
    <property type="entry name" value="BYPASS OF STOP CODON PROTEIN 6"/>
    <property type="match status" value="1"/>
</dbReference>
<evidence type="ECO:0000256" key="1">
    <source>
        <dbReference type="ARBA" id="ARBA00004127"/>
    </source>
</evidence>
<dbReference type="SUPFAM" id="SSF103473">
    <property type="entry name" value="MFS general substrate transporter"/>
    <property type="match status" value="1"/>
</dbReference>
<dbReference type="Gene3D" id="1.20.1250.20">
    <property type="entry name" value="MFS general substrate transporter like domains"/>
    <property type="match status" value="1"/>
</dbReference>
<evidence type="ECO:0000256" key="7">
    <source>
        <dbReference type="SAM" id="Phobius"/>
    </source>
</evidence>
<keyword evidence="10" id="KW-1185">Reference proteome</keyword>
<accession>A0A5N5QYE6</accession>
<sequence length="488" mass="52744">MDSKATLEGSTPVTPAISLHHDSPGESVEMKVFNQPQIDDVQLDLPKSTTADDDPAAIRREMIAMASVCWSQFMAGWNDGTLGPLIPVIQRHFDIGFMTVSMLFVSACGGFVTGGVTVIYLTDRFGFGRVLIAGSLCQIVANAILSTTPPFPLMCATLVINGIGTGFQNAQTSAMVASLTRNPGMKMGLLHAAYGAGACISPLISTQFTQIPRWSFYFLVALGLAISNNVFQLLVFGFRTLPEVLASFGIPEVVHTADATRTNKYRQILSLKIIYVLAFFSLLYVGTEVTIGGWIVTFLIENRGGGTSTGYVSSGFFAGLMLGRLVLIWINQKIGERRAVYLYSCIVIGLEFFIWFTPSLVLNAVAVSFVGLLLGDSNSVVVGGSQAMIQSILSNSHEADERLATRMAFNWSNRLYREVCVYSLLIQRSTSTNLRSSSGMTGSAIFPFITGVVAQKQGVQVLQPLIVSLLGLIIITWALIPRIGKKGD</sequence>
<dbReference type="InterPro" id="IPR011701">
    <property type="entry name" value="MFS"/>
</dbReference>
<dbReference type="AlphaFoldDB" id="A0A5N5QYE6"/>
<keyword evidence="3" id="KW-0813">Transport</keyword>
<evidence type="ECO:0000313" key="9">
    <source>
        <dbReference type="EMBL" id="KAB5596087.1"/>
    </source>
</evidence>
<comment type="subcellular location">
    <subcellularLocation>
        <location evidence="1">Endomembrane system</location>
        <topology evidence="1">Multi-pass membrane protein</topology>
    </subcellularLocation>
</comment>
<evidence type="ECO:0000256" key="2">
    <source>
        <dbReference type="ARBA" id="ARBA00008335"/>
    </source>
</evidence>